<dbReference type="PANTHER" id="PTHR13100:SF10">
    <property type="entry name" value="CELL GROWTH-REGULATING NUCLEOLAR PROTEIN"/>
    <property type="match status" value="1"/>
</dbReference>
<dbReference type="PROSITE" id="PS51804">
    <property type="entry name" value="ZF_C2HC_LYAR"/>
    <property type="match status" value="2"/>
</dbReference>
<organism evidence="10 11">
    <name type="scientific">Trypanosoma brucei gambiense (strain MHOM/CI/86/DAL972)</name>
    <dbReference type="NCBI Taxonomy" id="679716"/>
    <lineage>
        <taxon>Eukaryota</taxon>
        <taxon>Discoba</taxon>
        <taxon>Euglenozoa</taxon>
        <taxon>Kinetoplastea</taxon>
        <taxon>Metakinetoplastina</taxon>
        <taxon>Trypanosomatida</taxon>
        <taxon>Trypanosomatidae</taxon>
        <taxon>Trypanosoma</taxon>
    </lineage>
</organism>
<evidence type="ECO:0000256" key="4">
    <source>
        <dbReference type="ARBA" id="ARBA00022771"/>
    </source>
</evidence>
<feature type="domain" description="Zinc finger C2H2 LYAR-type" evidence="9">
    <location>
        <begin position="30"/>
        <end position="57"/>
    </location>
</feature>
<dbReference type="VEuPathDB" id="TriTrypDB:Tbg972.3.4340"/>
<gene>
    <name evidence="10" type="ORF">TbgDal_III4340</name>
</gene>
<evidence type="ECO:0000256" key="2">
    <source>
        <dbReference type="ARBA" id="ARBA00022723"/>
    </source>
</evidence>
<dbReference type="RefSeq" id="XP_011772382.1">
    <property type="nucleotide sequence ID" value="XM_011774080.1"/>
</dbReference>
<dbReference type="OrthoDB" id="21474at2759"/>
<dbReference type="SUPFAM" id="SSF57667">
    <property type="entry name" value="beta-beta-alpha zinc fingers"/>
    <property type="match status" value="2"/>
</dbReference>
<protein>
    <recommendedName>
        <fullName evidence="9">Zinc finger C2H2 LYAR-type domain-containing protein</fullName>
    </recommendedName>
</protein>
<keyword evidence="4 7" id="KW-0863">Zinc-finger</keyword>
<dbReference type="AlphaFoldDB" id="C9ZL83"/>
<evidence type="ECO:0000256" key="8">
    <source>
        <dbReference type="SAM" id="MobiDB-lite"/>
    </source>
</evidence>
<dbReference type="InterPro" id="IPR039999">
    <property type="entry name" value="LYAR"/>
</dbReference>
<keyword evidence="3" id="KW-0677">Repeat</keyword>
<evidence type="ECO:0000256" key="5">
    <source>
        <dbReference type="ARBA" id="ARBA00022833"/>
    </source>
</evidence>
<dbReference type="KEGG" id="tbg:TbgDal_III4340"/>
<evidence type="ECO:0000256" key="7">
    <source>
        <dbReference type="PROSITE-ProRule" id="PRU01145"/>
    </source>
</evidence>
<dbReference type="FunFam" id="3.30.1490.490:FF:000001">
    <property type="entry name" value="cell growth-regulating nucleolar protein-like"/>
    <property type="match status" value="1"/>
</dbReference>
<evidence type="ECO:0000256" key="6">
    <source>
        <dbReference type="ARBA" id="ARBA00023242"/>
    </source>
</evidence>
<dbReference type="GO" id="GO:0005730">
    <property type="term" value="C:nucleolus"/>
    <property type="evidence" value="ECO:0007669"/>
    <property type="project" value="TreeGrafter"/>
</dbReference>
<evidence type="ECO:0000256" key="3">
    <source>
        <dbReference type="ARBA" id="ARBA00022737"/>
    </source>
</evidence>
<comment type="subcellular location">
    <subcellularLocation>
        <location evidence="1">Nucleus</location>
    </subcellularLocation>
</comment>
<dbReference type="InterPro" id="IPR036236">
    <property type="entry name" value="Znf_C2H2_sf"/>
</dbReference>
<dbReference type="GeneID" id="23859231"/>
<evidence type="ECO:0000259" key="9">
    <source>
        <dbReference type="Pfam" id="PF08790"/>
    </source>
</evidence>
<keyword evidence="2" id="KW-0479">Metal-binding</keyword>
<keyword evidence="6" id="KW-0539">Nucleus</keyword>
<reference evidence="11" key="1">
    <citation type="journal article" date="2010" name="PLoS Negl. Trop. Dis.">
        <title>The genome sequence of Trypanosoma brucei gambiense, causative agent of chronic human african trypanosomiasis.</title>
        <authorList>
            <person name="Jackson A.P."/>
            <person name="Sanders M."/>
            <person name="Berry A."/>
            <person name="McQuillan J."/>
            <person name="Aslett M.A."/>
            <person name="Quail M.A."/>
            <person name="Chukualim B."/>
            <person name="Capewell P."/>
            <person name="MacLeod A."/>
            <person name="Melville S.E."/>
            <person name="Gibson W."/>
            <person name="Barry J.D."/>
            <person name="Berriman M."/>
            <person name="Hertz-Fowler C."/>
        </authorList>
    </citation>
    <scope>NUCLEOTIDE SEQUENCE [LARGE SCALE GENOMIC DNA]</scope>
    <source>
        <strain evidence="11">MHOM/CI/86/DAL972</strain>
    </source>
</reference>
<evidence type="ECO:0000313" key="11">
    <source>
        <dbReference type="Proteomes" id="UP000002316"/>
    </source>
</evidence>
<evidence type="ECO:0000256" key="1">
    <source>
        <dbReference type="ARBA" id="ARBA00004123"/>
    </source>
</evidence>
<dbReference type="GO" id="GO:0008270">
    <property type="term" value="F:zinc ion binding"/>
    <property type="evidence" value="ECO:0007669"/>
    <property type="project" value="UniProtKB-KW"/>
</dbReference>
<dbReference type="InterPro" id="IPR014898">
    <property type="entry name" value="Znf_C2H2_LYAR"/>
</dbReference>
<dbReference type="GO" id="GO:0006364">
    <property type="term" value="P:rRNA processing"/>
    <property type="evidence" value="ECO:0007669"/>
    <property type="project" value="TreeGrafter"/>
</dbReference>
<dbReference type="EMBL" id="FN554966">
    <property type="protein sequence ID" value="CBH10092.1"/>
    <property type="molecule type" value="Genomic_DNA"/>
</dbReference>
<name>C9ZL83_TRYB9</name>
<sequence>MVSFTCSVCQDVVKKPKVAGHGNMCRGASFACVDCMEVFDIHTVKGHTSCVTEVEKYQGKWRRNTSGGFQPQQQQNQKLNGHQKSANDSDDENHYGNGESDSKGYINGNNAGRNGADKKMRRPAMQLSSDSDDDDDSWVKQKKKTSNKAGEAEKAEKTTQSTDASSSLSSSSVVAAKAVSNVLITAATVYEAEGAEVRRGKRHRLEPLVLPRSVCSTEASDCVVPSFVLGSDDEVTKVVRWVLEDAAPATLNMKELARKLVECYEARLARKLRCVVESLIRRGKLRLEEGVVMMRDEEAG</sequence>
<dbReference type="Proteomes" id="UP000002316">
    <property type="component" value="Chromosome 3"/>
</dbReference>
<dbReference type="PANTHER" id="PTHR13100">
    <property type="entry name" value="CELL GROWTH-REGULATING NUCLEOLAR PROTEIN LYAR"/>
    <property type="match status" value="1"/>
</dbReference>
<keyword evidence="5" id="KW-0862">Zinc</keyword>
<dbReference type="GO" id="GO:0000122">
    <property type="term" value="P:negative regulation of transcription by RNA polymerase II"/>
    <property type="evidence" value="ECO:0007669"/>
    <property type="project" value="TreeGrafter"/>
</dbReference>
<proteinExistence type="predicted"/>
<accession>C9ZL83</accession>
<dbReference type="Pfam" id="PF08790">
    <property type="entry name" value="zf-LYAR"/>
    <property type="match status" value="1"/>
</dbReference>
<dbReference type="GO" id="GO:0003677">
    <property type="term" value="F:DNA binding"/>
    <property type="evidence" value="ECO:0007669"/>
    <property type="project" value="InterPro"/>
</dbReference>
<evidence type="ECO:0000313" key="10">
    <source>
        <dbReference type="EMBL" id="CBH10092.1"/>
    </source>
</evidence>
<feature type="region of interest" description="Disordered" evidence="8">
    <location>
        <begin position="62"/>
        <end position="171"/>
    </location>
</feature>
<dbReference type="Gene3D" id="3.30.1490.490">
    <property type="match status" value="1"/>
</dbReference>